<comment type="pathway">
    <text evidence="5">Porphyrin-containing compound metabolism; chlorophyll biosynthesis.</text>
</comment>
<dbReference type="Pfam" id="PF03900">
    <property type="entry name" value="Porphobil_deamC"/>
    <property type="match status" value="1"/>
</dbReference>
<dbReference type="PANTHER" id="PTHR11557">
    <property type="entry name" value="PORPHOBILINOGEN DEAMINASE"/>
    <property type="match status" value="1"/>
</dbReference>
<evidence type="ECO:0000313" key="16">
    <source>
        <dbReference type="EMBL" id="CAD8725647.1"/>
    </source>
</evidence>
<reference evidence="16" key="1">
    <citation type="submission" date="2021-01" db="EMBL/GenBank/DDBJ databases">
        <authorList>
            <person name="Corre E."/>
            <person name="Pelletier E."/>
            <person name="Niang G."/>
            <person name="Scheremetjew M."/>
            <person name="Finn R."/>
            <person name="Kale V."/>
            <person name="Holt S."/>
            <person name="Cochrane G."/>
            <person name="Meng A."/>
            <person name="Brown T."/>
            <person name="Cohen L."/>
        </authorList>
    </citation>
    <scope>NUCLEOTIDE SEQUENCE</scope>
    <source>
        <strain evidence="16">CCMP3276</strain>
    </source>
</reference>
<keyword evidence="9" id="KW-0934">Plastid</keyword>
<evidence type="ECO:0000256" key="3">
    <source>
        <dbReference type="ARBA" id="ARBA00004229"/>
    </source>
</evidence>
<dbReference type="EC" id="2.5.1.61" evidence="7"/>
<dbReference type="NCBIfam" id="TIGR00212">
    <property type="entry name" value="hemC"/>
    <property type="match status" value="1"/>
</dbReference>
<evidence type="ECO:0000256" key="9">
    <source>
        <dbReference type="ARBA" id="ARBA00022640"/>
    </source>
</evidence>
<proteinExistence type="inferred from homology"/>
<dbReference type="InterPro" id="IPR022418">
    <property type="entry name" value="Porphobilinogen_deaminase_C"/>
</dbReference>
<feature type="domain" description="Porphobilinogen deaminase N-terminal" evidence="14">
    <location>
        <begin position="74"/>
        <end position="285"/>
    </location>
</feature>
<evidence type="ECO:0000256" key="7">
    <source>
        <dbReference type="ARBA" id="ARBA00012655"/>
    </source>
</evidence>
<evidence type="ECO:0000256" key="11">
    <source>
        <dbReference type="ARBA" id="ARBA00023244"/>
    </source>
</evidence>
<dbReference type="InterPro" id="IPR022417">
    <property type="entry name" value="Porphobilin_deaminase_N"/>
</dbReference>
<keyword evidence="10" id="KW-0808">Transferase</keyword>
<comment type="subcellular location">
    <subcellularLocation>
        <location evidence="3">Plastid</location>
        <location evidence="3">Chloroplast</location>
    </subcellularLocation>
</comment>
<dbReference type="EMBL" id="HBFE01002603">
    <property type="protein sequence ID" value="CAD8725647.1"/>
    <property type="molecule type" value="Transcribed_RNA"/>
</dbReference>
<dbReference type="AlphaFoldDB" id="A0A7S0T6W0"/>
<dbReference type="GO" id="GO:0009507">
    <property type="term" value="C:chloroplast"/>
    <property type="evidence" value="ECO:0007669"/>
    <property type="project" value="UniProtKB-SubCell"/>
</dbReference>
<evidence type="ECO:0000259" key="14">
    <source>
        <dbReference type="Pfam" id="PF01379"/>
    </source>
</evidence>
<dbReference type="InterPro" id="IPR000860">
    <property type="entry name" value="HemC"/>
</dbReference>
<dbReference type="InterPro" id="IPR036803">
    <property type="entry name" value="Porphobilinogen_deaminase_C_sf"/>
</dbReference>
<comment type="similarity">
    <text evidence="6">Belongs to the HMBS family.</text>
</comment>
<dbReference type="Gene3D" id="3.30.160.40">
    <property type="entry name" value="Porphobilinogen deaminase, C-terminal domain"/>
    <property type="match status" value="1"/>
</dbReference>
<comment type="cofactor">
    <cofactor evidence="1">
        <name>dipyrromethane</name>
        <dbReference type="ChEBI" id="CHEBI:60342"/>
    </cofactor>
</comment>
<evidence type="ECO:0000256" key="13">
    <source>
        <dbReference type="ARBA" id="ARBA00074324"/>
    </source>
</evidence>
<feature type="domain" description="Porphobilinogen deaminase C-terminal" evidence="15">
    <location>
        <begin position="298"/>
        <end position="369"/>
    </location>
</feature>
<evidence type="ECO:0000256" key="2">
    <source>
        <dbReference type="ARBA" id="ARBA00002869"/>
    </source>
</evidence>
<organism evidence="16">
    <name type="scientific">Erythrolobus madagascarensis</name>
    <dbReference type="NCBI Taxonomy" id="708628"/>
    <lineage>
        <taxon>Eukaryota</taxon>
        <taxon>Rhodophyta</taxon>
        <taxon>Bangiophyceae</taxon>
        <taxon>Porphyridiales</taxon>
        <taxon>Porphyridiaceae</taxon>
        <taxon>Erythrolobus</taxon>
    </lineage>
</organism>
<evidence type="ECO:0000256" key="5">
    <source>
        <dbReference type="ARBA" id="ARBA00005173"/>
    </source>
</evidence>
<dbReference type="GO" id="GO:0006782">
    <property type="term" value="P:protoporphyrinogen IX biosynthetic process"/>
    <property type="evidence" value="ECO:0007669"/>
    <property type="project" value="UniProtKB-UniPathway"/>
</dbReference>
<dbReference type="FunFam" id="3.40.190.10:FF:000004">
    <property type="entry name" value="Porphobilinogen deaminase"/>
    <property type="match status" value="1"/>
</dbReference>
<dbReference type="SUPFAM" id="SSF54782">
    <property type="entry name" value="Porphobilinogen deaminase (hydroxymethylbilane synthase), C-terminal domain"/>
    <property type="match status" value="1"/>
</dbReference>
<comment type="function">
    <text evidence="2">Tetrapolymerization of the monopyrrole PBG into the hydroxymethylbilane pre-uroporphyrinogen in several discrete steps.</text>
</comment>
<evidence type="ECO:0000256" key="4">
    <source>
        <dbReference type="ARBA" id="ARBA00004735"/>
    </source>
</evidence>
<gene>
    <name evidence="16" type="ORF">EMAD1354_LOCUS1727</name>
</gene>
<accession>A0A7S0T6W0</accession>
<evidence type="ECO:0000256" key="10">
    <source>
        <dbReference type="ARBA" id="ARBA00022679"/>
    </source>
</evidence>
<dbReference type="GO" id="GO:0004418">
    <property type="term" value="F:hydroxymethylbilane synthase activity"/>
    <property type="evidence" value="ECO:0007669"/>
    <property type="project" value="UniProtKB-EC"/>
</dbReference>
<dbReference type="FunFam" id="3.40.190.10:FF:000101">
    <property type="entry name" value="Porphobilinogen deaminase, chloroplastic"/>
    <property type="match status" value="1"/>
</dbReference>
<evidence type="ECO:0000256" key="8">
    <source>
        <dbReference type="ARBA" id="ARBA00022528"/>
    </source>
</evidence>
<dbReference type="PANTHER" id="PTHR11557:SF0">
    <property type="entry name" value="PORPHOBILINOGEN DEAMINASE"/>
    <property type="match status" value="1"/>
</dbReference>
<dbReference type="Gene3D" id="3.40.190.10">
    <property type="entry name" value="Periplasmic binding protein-like II"/>
    <property type="match status" value="2"/>
</dbReference>
<dbReference type="UniPathway" id="UPA00251">
    <property type="reaction ID" value="UER00319"/>
</dbReference>
<name>A0A7S0T6W0_9RHOD</name>
<keyword evidence="11" id="KW-0627">Porphyrin biosynthesis</keyword>
<dbReference type="SUPFAM" id="SSF53850">
    <property type="entry name" value="Periplasmic binding protein-like II"/>
    <property type="match status" value="1"/>
</dbReference>
<evidence type="ECO:0000256" key="1">
    <source>
        <dbReference type="ARBA" id="ARBA00001916"/>
    </source>
</evidence>
<dbReference type="InterPro" id="IPR022419">
    <property type="entry name" value="Porphobilin_deaminase_cofac_BS"/>
</dbReference>
<dbReference type="HAMAP" id="MF_00260">
    <property type="entry name" value="Porphobil_deam"/>
    <property type="match status" value="1"/>
</dbReference>
<sequence>MSCVENVIGFVVGNARVEVHASVRSRSCGFISGSTCDVKSGLRLRSGARQRGRMVTMQGGGGDTVEPRNPDALVVIGTRGSPLALWQAHETERCLKEAFPELQKEGAIQISVINTSGDRFLETTLADMGGKGLFTKEIDAAQLRGDVDIAVHSMKDVPTWLPDGICLPCMLPREDTRDVLLSGKAKSISELPDGAVIGSASLRRKSQLLATNPTFKVVNFRGNLQTRIRKLNEGVVDATMLACAGLSRMGMMEHASQIVEWDEMLPAVAQGAIGITCRSGDEKMLKYLAALNHEDTLTCVSCERAFLEALDGSCRTPIAGQAWLESEGERIEFRGLVARPDGSEVHKVSRSGKVGDAEKIGREAGAELKAKIGSDFFDVTDE</sequence>
<evidence type="ECO:0000256" key="6">
    <source>
        <dbReference type="ARBA" id="ARBA00005638"/>
    </source>
</evidence>
<dbReference type="CDD" id="cd13648">
    <property type="entry name" value="PBP2_PBGD_1"/>
    <property type="match status" value="1"/>
</dbReference>
<comment type="pathway">
    <text evidence="4">Porphyrin-containing compound metabolism; protoporphyrin-IX biosynthesis; coproporphyrinogen-III from 5-aminolevulinate: step 2/4.</text>
</comment>
<evidence type="ECO:0000259" key="15">
    <source>
        <dbReference type="Pfam" id="PF03900"/>
    </source>
</evidence>
<keyword evidence="8" id="KW-0150">Chloroplast</keyword>
<dbReference type="Pfam" id="PF01379">
    <property type="entry name" value="Porphobil_deam"/>
    <property type="match status" value="1"/>
</dbReference>
<dbReference type="FunFam" id="3.30.160.40:FF:000001">
    <property type="entry name" value="Porphobilinogen deaminase"/>
    <property type="match status" value="1"/>
</dbReference>
<dbReference type="PRINTS" id="PR00151">
    <property type="entry name" value="PORPHBDMNASE"/>
</dbReference>
<evidence type="ECO:0000256" key="12">
    <source>
        <dbReference type="ARBA" id="ARBA00033064"/>
    </source>
</evidence>
<protein>
    <recommendedName>
        <fullName evidence="13">Porphobilinogen deaminase, chloroplastic</fullName>
        <ecNumber evidence="7">2.5.1.61</ecNumber>
    </recommendedName>
    <alternativeName>
        <fullName evidence="12">Hydroxymethylbilane synthase</fullName>
    </alternativeName>
</protein>
<dbReference type="PROSITE" id="PS00533">
    <property type="entry name" value="PORPHOBILINOGEN_DEAM"/>
    <property type="match status" value="1"/>
</dbReference>